<dbReference type="SUPFAM" id="SSF53850">
    <property type="entry name" value="Periplasmic binding protein-like II"/>
    <property type="match status" value="1"/>
</dbReference>
<evidence type="ECO:0000313" key="3">
    <source>
        <dbReference type="EMBL" id="GAA4246265.1"/>
    </source>
</evidence>
<sequence>MLFDKRRRRALVSTLAGLALLATAGCSDADAKNQPKPPKTGGTLHVVVSAKPAHLDPQRVATATEANVNRLITRTLTTFKSEPGAAASEIVGDLATDAGRPSEGNRVWDFQLKDDVRWEDGTPITCADVKYGVERSFSGLFSVSQPYGKIYLADTDGYAGPFVGGNNGGKGLSSVQCVDNRNIRFTLNQPIGDFGYTVAMSMFAPVPAKQDTKNDYDKHPFSSGPYKLQEVTDQQLVYVRNSYWDRKTDSVRKAYPDKIVIEANGDLPTVTSNLITSDGDNADTIDLDKNVAPNFVQQVVNDPDLSARAVQGSYGGIRYLAINSKRIPNLACRQALVYAFDKRKFRAAAGGSVYGDYANTMIAPQLKAHKDFDIYDSTNNVEGKPDVALKLMDEQRKANKPCPATLTLSIPDQKDIRRLATTVVETYQQIGIQVKINGIDPETYFDVIGNPANTNDLLWAGWIPDWANGSAVIPPLFDGRLIPTKANATNNQDYALLNDPEINDMISAALAESVPERQYRLWGELDQKIAEQAVTIPIVYMKALRMAGTNVRGGFIHPQFGQPDLCALGLA</sequence>
<dbReference type="Gene3D" id="3.40.190.10">
    <property type="entry name" value="Periplasmic binding protein-like II"/>
    <property type="match status" value="1"/>
</dbReference>
<keyword evidence="1" id="KW-0732">Signal</keyword>
<evidence type="ECO:0000256" key="1">
    <source>
        <dbReference type="SAM" id="SignalP"/>
    </source>
</evidence>
<dbReference type="InterPro" id="IPR000914">
    <property type="entry name" value="SBP_5_dom"/>
</dbReference>
<dbReference type="PIRSF" id="PIRSF002741">
    <property type="entry name" value="MppA"/>
    <property type="match status" value="1"/>
</dbReference>
<dbReference type="PROSITE" id="PS51257">
    <property type="entry name" value="PROKAR_LIPOPROTEIN"/>
    <property type="match status" value="1"/>
</dbReference>
<dbReference type="PANTHER" id="PTHR30290">
    <property type="entry name" value="PERIPLASMIC BINDING COMPONENT OF ABC TRANSPORTER"/>
    <property type="match status" value="1"/>
</dbReference>
<dbReference type="Pfam" id="PF00496">
    <property type="entry name" value="SBP_bac_5"/>
    <property type="match status" value="1"/>
</dbReference>
<feature type="domain" description="Solute-binding protein family 5" evidence="2">
    <location>
        <begin position="89"/>
        <end position="478"/>
    </location>
</feature>
<dbReference type="Proteomes" id="UP001500620">
    <property type="component" value="Unassembled WGS sequence"/>
</dbReference>
<dbReference type="EMBL" id="BAABAT010000003">
    <property type="protein sequence ID" value="GAA4246265.1"/>
    <property type="molecule type" value="Genomic_DNA"/>
</dbReference>
<gene>
    <name evidence="3" type="ORF">GCM10022255_016840</name>
</gene>
<dbReference type="InterPro" id="IPR030678">
    <property type="entry name" value="Peptide/Ni-bd"/>
</dbReference>
<comment type="caution">
    <text evidence="3">The sequence shown here is derived from an EMBL/GenBank/DDBJ whole genome shotgun (WGS) entry which is preliminary data.</text>
</comment>
<feature type="chain" id="PRO_5047480511" evidence="1">
    <location>
        <begin position="25"/>
        <end position="571"/>
    </location>
</feature>
<dbReference type="CDD" id="cd08506">
    <property type="entry name" value="PBP2_clavulanate_OppA2"/>
    <property type="match status" value="1"/>
</dbReference>
<proteinExistence type="predicted"/>
<dbReference type="RefSeq" id="WP_345123000.1">
    <property type="nucleotide sequence ID" value="NZ_BAABAT010000003.1"/>
</dbReference>
<evidence type="ECO:0000259" key="2">
    <source>
        <dbReference type="Pfam" id="PF00496"/>
    </source>
</evidence>
<keyword evidence="4" id="KW-1185">Reference proteome</keyword>
<feature type="signal peptide" evidence="1">
    <location>
        <begin position="1"/>
        <end position="24"/>
    </location>
</feature>
<organism evidence="3 4">
    <name type="scientific">Dactylosporangium darangshiense</name>
    <dbReference type="NCBI Taxonomy" id="579108"/>
    <lineage>
        <taxon>Bacteria</taxon>
        <taxon>Bacillati</taxon>
        <taxon>Actinomycetota</taxon>
        <taxon>Actinomycetes</taxon>
        <taxon>Micromonosporales</taxon>
        <taxon>Micromonosporaceae</taxon>
        <taxon>Dactylosporangium</taxon>
    </lineage>
</organism>
<evidence type="ECO:0000313" key="4">
    <source>
        <dbReference type="Proteomes" id="UP001500620"/>
    </source>
</evidence>
<accession>A0ABP8D283</accession>
<name>A0ABP8D283_9ACTN</name>
<dbReference type="PANTHER" id="PTHR30290:SF83">
    <property type="entry name" value="ABC TRANSPORTER SUBSTRATE-BINDING PROTEIN"/>
    <property type="match status" value="1"/>
</dbReference>
<reference evidence="4" key="1">
    <citation type="journal article" date="2019" name="Int. J. Syst. Evol. Microbiol.">
        <title>The Global Catalogue of Microorganisms (GCM) 10K type strain sequencing project: providing services to taxonomists for standard genome sequencing and annotation.</title>
        <authorList>
            <consortium name="The Broad Institute Genomics Platform"/>
            <consortium name="The Broad Institute Genome Sequencing Center for Infectious Disease"/>
            <person name="Wu L."/>
            <person name="Ma J."/>
        </authorList>
    </citation>
    <scope>NUCLEOTIDE SEQUENCE [LARGE SCALE GENOMIC DNA]</scope>
    <source>
        <strain evidence="4">JCM 17441</strain>
    </source>
</reference>
<dbReference type="Gene3D" id="3.10.105.10">
    <property type="entry name" value="Dipeptide-binding Protein, Domain 3"/>
    <property type="match status" value="1"/>
</dbReference>
<dbReference type="InterPro" id="IPR039424">
    <property type="entry name" value="SBP_5"/>
</dbReference>
<protein>
    <submittedName>
        <fullName evidence="3">ABC transporter substrate-binding protein</fullName>
    </submittedName>
</protein>